<protein>
    <recommendedName>
        <fullName evidence="2">RNA-directed RNA polymerase L</fullName>
        <ecNumber evidence="1">2.7.7.48</ecNumber>
    </recommendedName>
    <alternativeName>
        <fullName evidence="6">Large structural protein</fullName>
    </alternativeName>
    <alternativeName>
        <fullName evidence="8">Replicase</fullName>
    </alternativeName>
    <alternativeName>
        <fullName evidence="7">Transcriptase</fullName>
    </alternativeName>
</protein>
<dbReference type="RefSeq" id="YP_010085033.1">
    <property type="nucleotide sequence ID" value="NC_055172.1"/>
</dbReference>
<dbReference type="InterPro" id="IPR007099">
    <property type="entry name" value="RNA-dir_pol_NSvirus"/>
</dbReference>
<evidence type="ECO:0000256" key="9">
    <source>
        <dbReference type="ARBA" id="ARBA00034123"/>
    </source>
</evidence>
<evidence type="ECO:0000256" key="6">
    <source>
        <dbReference type="ARBA" id="ARBA00030285"/>
    </source>
</evidence>
<evidence type="ECO:0000259" key="11">
    <source>
        <dbReference type="PROSITE" id="PS50525"/>
    </source>
</evidence>
<dbReference type="Pfam" id="PF15518">
    <property type="entry name" value="L_protein_N"/>
    <property type="match status" value="1"/>
</dbReference>
<evidence type="ECO:0000256" key="8">
    <source>
        <dbReference type="ARBA" id="ARBA00031012"/>
    </source>
</evidence>
<organism evidence="12">
    <name type="scientific">Wenling yellow goosefish hantavirus</name>
    <dbReference type="NCBI Taxonomy" id="2116436"/>
    <lineage>
        <taxon>Viruses</taxon>
        <taxon>Riboviria</taxon>
        <taxon>Orthornavirae</taxon>
        <taxon>Negarnaviricota</taxon>
        <taxon>Polyploviricotina</taxon>
        <taxon>Bunyaviricetes</taxon>
        <taxon>Elliovirales</taxon>
        <taxon>Hantaviridae</taxon>
        <taxon>Actantavirinae</taxon>
        <taxon>Percilovirus</taxon>
        <taxon>Percilovirus lophii</taxon>
    </lineage>
</organism>
<comment type="similarity">
    <text evidence="9">Belongs to the Bunyavirales RNA polymerase family.</text>
</comment>
<evidence type="ECO:0000256" key="10">
    <source>
        <dbReference type="SAM" id="MobiDB-lite"/>
    </source>
</evidence>
<proteinExistence type="inferred from homology"/>
<evidence type="ECO:0000256" key="2">
    <source>
        <dbReference type="ARBA" id="ARBA00018602"/>
    </source>
</evidence>
<name>A0A2P1GP00_9VIRU</name>
<evidence type="ECO:0000256" key="3">
    <source>
        <dbReference type="ARBA" id="ARBA00022679"/>
    </source>
</evidence>
<evidence type="ECO:0000313" key="13">
    <source>
        <dbReference type="Proteomes" id="UP000297050"/>
    </source>
</evidence>
<dbReference type="GeneID" id="65100060"/>
<dbReference type="GO" id="GO:0016787">
    <property type="term" value="F:hydrolase activity"/>
    <property type="evidence" value="ECO:0007669"/>
    <property type="project" value="UniProtKB-KW"/>
</dbReference>
<feature type="region of interest" description="Disordered" evidence="10">
    <location>
        <begin position="1881"/>
        <end position="1901"/>
    </location>
</feature>
<evidence type="ECO:0000256" key="1">
    <source>
        <dbReference type="ARBA" id="ARBA00012494"/>
    </source>
</evidence>
<dbReference type="EMBL" id="MG599946">
    <property type="protein sequence ID" value="AVM87659.1"/>
    <property type="molecule type" value="Viral_cRNA"/>
</dbReference>
<dbReference type="PROSITE" id="PS50525">
    <property type="entry name" value="RDRP_SSRNA_NEG_SEG"/>
    <property type="match status" value="1"/>
</dbReference>
<feature type="compositionally biased region" description="Acidic residues" evidence="10">
    <location>
        <begin position="1888"/>
        <end position="1901"/>
    </location>
</feature>
<evidence type="ECO:0000256" key="4">
    <source>
        <dbReference type="ARBA" id="ARBA00022801"/>
    </source>
</evidence>
<dbReference type="GO" id="GO:0039694">
    <property type="term" value="P:viral RNA genome replication"/>
    <property type="evidence" value="ECO:0007669"/>
    <property type="project" value="InterPro"/>
</dbReference>
<dbReference type="Proteomes" id="UP000297050">
    <property type="component" value="Genome"/>
</dbReference>
<evidence type="ECO:0000313" key="12">
    <source>
        <dbReference type="EMBL" id="AVM87659.1"/>
    </source>
</evidence>
<accession>A0A2P1GP00</accession>
<dbReference type="GO" id="GO:0006351">
    <property type="term" value="P:DNA-templated transcription"/>
    <property type="evidence" value="ECO:0007669"/>
    <property type="project" value="InterPro"/>
</dbReference>
<keyword evidence="13" id="KW-1185">Reference proteome</keyword>
<feature type="domain" description="RdRp catalytic" evidence="11">
    <location>
        <begin position="916"/>
        <end position="1115"/>
    </location>
</feature>
<dbReference type="KEGG" id="vg:65100060"/>
<sequence length="2052" mass="229333">MEPDVALELIDKLFYQRHEAVTNEIRRSLGLDLNEERSFSDFLTENFDTSPLETLSWEEQGVEKHWSDFRRKTPDIMIIENGRWLIIEVTVSLTPEASREAKNQKYRRAIHEVANALRIQYSFQVVSASSNGENLEEEFANVDWDRVRTEMARINEEIGGVRLKITSPENLAKFEILFSNKFGKRVETFLGWPPLEGMPQVQEDIGRANVAIRGHMLRFMEEEMLKSTGFEKPTISMLADAKAAVLSEVKETYRQTEKRGMWCYICAARVTGEIGTTYETGKRDLEAAANGVGRMMPPGVEWEIILSALRSVALFSADDWVAFQRGGIKTDLVKRVGCVKAPHTPAASVLLSKWTGKTEKKGYAGDGKIETIPVWETDVTIDCVENCERVMRNLARAIDVGSRKDALGESWGSSPVARQTQAILASEMESRVLLAWQRTIGANVLKVARDVAEWLTSQSGPTRAAKHAIAAFCGGDLVVLRFGGKTVSNLGGRVNFIQMVRDSAYHGPLENILATTRDEGGWHLIKPVSLSLHQVEEISKAVEKVYLYGAGFADMYGREDGRLPAEALIRRLCSMASVICLTQKARVSGILDMARFLPGLCTADISGFGQMMPKILQRPLTNCLTVWIWNETSAYAAAAIMSNGTTKGRQVRFRAGRIDTTSLGARGKYPIFGTNETCSAFSTGRSVLTGLANCMAKGLHGKIEKVKIYNETLEWSLKFEKLAKERGEKQMQRGYRAGTEKAMQQTFCTEFITLVAANLTGYIKAQADNVKSQIVKLGVDRAHYRDKKNTSTKSMTTRGADGRVASIVTLEQALINIERYGPDKTTLEYAMEAFEDEPVARLVNKNQRTENDRGIFIVDHGARARLKIIEGVASAISAVLRNELIHVGGQKKIFRIKDELVKALKWGAGQSTWFWKGKEMPMKRRIFFLSADSTKWSPGDNSFKFVRMFEQIGGIPAQVREAVVRSMQSITVTALGITGTAQEVLDGMPDSELKKEFDEQFRDGFAKIRGNWLQGNLNFTSSAFGAAALNVISELIGQLAPTHVYMSGLIHSDDSLIIFGYSEPQEEDAEEHGHFLELSESGRAIKRIGMAQWLIRFFEEGMKLGSIQLSLKKSWTSSVLGEFLSLALEGGEPIEDAVKFALATVADQPVKGVKKDLMAAMSSAGTTLDRTASAQLAETCYRISSARVRKVYGVTKGGSNDPERLTGLPGALIPLTLGGNPQTSVIEMNFGGTGSVEVMQLKRVVELPESAQKTLSLGLFACLAKRASEDGADDSGGLLNDIQWKMYRPKETKVIWISESATKRWREANPQYRLLRPEGGEELTMYLAATWYDKDVQLAMTRQTSWQLHAQMMASVRGDVTKWSEKWQPFSETVSELMKCARASALEESMLLTESSRLMAPSASAWAEWLRGVQLQLKSGAKVRMARAAGLFRTEVRREGMLNQMSHIIAFAITPPAGQAAVRALVKDKLTIDREAEEVKSVVRDRLHMDPTNTQEMMRAYRILREEQTSRVVSTKAGLEVGNQNIIKGIILMSSYTRNFQITYAPEQVQKVGIVKTQQRSEEDVKIWALELAVYVWKFSDTNKVDTKNWMQVLEYNGRSLDWWLTDASKNHPCTSELTLQAAAIAFMRWGNDAWLRLCIENQILTSKVYLIRQVYDQQRGVWEGPLDVVMGFGEIAGRLRMHDESIKITTNAQTATELSTVMRKMRGELRGAGRDINVRISAGDRRRAVIKVRDTYKWGKARPGDWVCTDVTFDHSVRTEIEKGAVEGEFVRDLENNTINLVRGEESRVVVRMKRSLRTGPLWALKVKRDLIFQGVDIRFLASTGQIDFFLTGIKGTLTQAELETALVRKAISKQIIDITSVWNDLGGDTSLDLSGVSVGDSTTLSEGEEVEFDSDSDESEDYTETVAFSETMHMEELETQQNYGGVNVMYYENFAEELTYWVARSQATEFDVNPIHAVLVFMALQHEFKPGKISVSENYRSVVELVRMLGPMARALQSKGVSHSKSLAKDSPARQLHPGELTPVPGFDYKKILKIMRKLFPGNEVDQYGF</sequence>
<dbReference type="Gene3D" id="3.40.91.60">
    <property type="match status" value="1"/>
</dbReference>
<evidence type="ECO:0000256" key="7">
    <source>
        <dbReference type="ARBA" id="ARBA00030436"/>
    </source>
</evidence>
<dbReference type="GO" id="GO:0003968">
    <property type="term" value="F:RNA-directed RNA polymerase activity"/>
    <property type="evidence" value="ECO:0007669"/>
    <property type="project" value="UniProtKB-EC"/>
</dbReference>
<evidence type="ECO:0000256" key="5">
    <source>
        <dbReference type="ARBA" id="ARBA00022842"/>
    </source>
</evidence>
<reference evidence="12" key="1">
    <citation type="journal article" date="2018" name="Nature">
        <title>The evolutionary history of vertebrate RNA viruses.</title>
        <authorList>
            <person name="Shi M."/>
            <person name="Lin X.D."/>
            <person name="Chen X."/>
            <person name="Tian J.H."/>
            <person name="Chen L.J."/>
            <person name="Li K."/>
            <person name="Wang W."/>
            <person name="Eden J.S."/>
            <person name="Shen J.J."/>
            <person name="Liu L."/>
            <person name="Holmes E.C."/>
            <person name="Zhang Y.Z."/>
        </authorList>
    </citation>
    <scope>NUCLEOTIDE SEQUENCE [LARGE SCALE GENOMIC DNA]</scope>
    <source>
        <strain evidence="12">XQTMS34106</strain>
    </source>
</reference>
<keyword evidence="3" id="KW-0808">Transferase</keyword>
<dbReference type="Pfam" id="PF04196">
    <property type="entry name" value="Bunya_RdRp"/>
    <property type="match status" value="1"/>
</dbReference>
<keyword evidence="5" id="KW-0460">Magnesium</keyword>
<dbReference type="InterPro" id="IPR007322">
    <property type="entry name" value="RNA_pol_bunyavir"/>
</dbReference>
<keyword evidence="4" id="KW-0378">Hydrolase</keyword>
<dbReference type="EC" id="2.7.7.48" evidence="1"/>
<dbReference type="InterPro" id="IPR029124">
    <property type="entry name" value="L_protein_N"/>
</dbReference>